<evidence type="ECO:0000313" key="2">
    <source>
        <dbReference type="Proteomes" id="UP001605990"/>
    </source>
</evidence>
<comment type="caution">
    <text evidence="1">The sequence shown here is derived from an EMBL/GenBank/DDBJ whole genome shotgun (WGS) entry which is preliminary data.</text>
</comment>
<name>A0ABW7E8J3_STRRO</name>
<accession>A0ABW7E8J3</accession>
<feature type="non-terminal residue" evidence="1">
    <location>
        <position position="1"/>
    </location>
</feature>
<dbReference type="EMBL" id="JBIENY010000418">
    <property type="protein sequence ID" value="MFG6299477.1"/>
    <property type="molecule type" value="Genomic_DNA"/>
</dbReference>
<evidence type="ECO:0000313" key="1">
    <source>
        <dbReference type="EMBL" id="MFG6299477.1"/>
    </source>
</evidence>
<proteinExistence type="predicted"/>
<gene>
    <name evidence="1" type="ORF">ACGU38_29475</name>
</gene>
<dbReference type="Proteomes" id="UP001605990">
    <property type="component" value="Unassembled WGS sequence"/>
</dbReference>
<keyword evidence="2" id="KW-1185">Reference proteome</keyword>
<protein>
    <submittedName>
        <fullName evidence="1">Uncharacterized protein</fullName>
    </submittedName>
</protein>
<reference evidence="1 2" key="1">
    <citation type="submission" date="2024-10" db="EMBL/GenBank/DDBJ databases">
        <title>Draft genome assembly of a novel steroid transforming actinomycete isolated from African clawed frog Xenopus laevis.</title>
        <authorList>
            <person name="Bragin E."/>
            <person name="Kollerov V."/>
            <person name="Donova M.V."/>
        </authorList>
    </citation>
    <scope>NUCLEOTIDE SEQUENCE [LARGE SCALE GENOMIC DNA]</scope>
    <source>
        <strain evidence="1 2">MTOC-St3</strain>
    </source>
</reference>
<organism evidence="1 2">
    <name type="scientific">Streptomyces rochei</name>
    <name type="common">Streptomyces parvullus</name>
    <dbReference type="NCBI Taxonomy" id="1928"/>
    <lineage>
        <taxon>Bacteria</taxon>
        <taxon>Bacillati</taxon>
        <taxon>Actinomycetota</taxon>
        <taxon>Actinomycetes</taxon>
        <taxon>Kitasatosporales</taxon>
        <taxon>Streptomycetaceae</taxon>
        <taxon>Streptomyces</taxon>
        <taxon>Streptomyces rochei group</taxon>
    </lineage>
</organism>
<sequence length="62" mass="6871">TLTAAETHRLDRVIVAISVNPELGTPVPDTLLRDYVDDVDGVRVIYYVTALRQITIVAYVEA</sequence>
<dbReference type="RefSeq" id="WP_394395387.1">
    <property type="nucleotide sequence ID" value="NZ_JBIENY010000418.1"/>
</dbReference>